<feature type="transmembrane region" description="Helical" evidence="7">
    <location>
        <begin position="203"/>
        <end position="223"/>
    </location>
</feature>
<dbReference type="InterPro" id="IPR010619">
    <property type="entry name" value="ThrE-like_N"/>
</dbReference>
<dbReference type="GO" id="GO:0022857">
    <property type="term" value="F:transmembrane transporter activity"/>
    <property type="evidence" value="ECO:0007669"/>
    <property type="project" value="InterPro"/>
</dbReference>
<dbReference type="InterPro" id="IPR024528">
    <property type="entry name" value="ThrE_2"/>
</dbReference>
<evidence type="ECO:0000256" key="7">
    <source>
        <dbReference type="SAM" id="Phobius"/>
    </source>
</evidence>
<feature type="transmembrane region" description="Helical" evidence="7">
    <location>
        <begin position="275"/>
        <end position="298"/>
    </location>
</feature>
<evidence type="ECO:0000259" key="8">
    <source>
        <dbReference type="Pfam" id="PF06738"/>
    </source>
</evidence>
<dbReference type="InterPro" id="IPR050539">
    <property type="entry name" value="ThrE_Dicarb/AminoAcid_Exp"/>
</dbReference>
<feature type="transmembrane region" description="Helical" evidence="7">
    <location>
        <begin position="424"/>
        <end position="446"/>
    </location>
</feature>
<feature type="transmembrane region" description="Helical" evidence="7">
    <location>
        <begin position="162"/>
        <end position="191"/>
    </location>
</feature>
<evidence type="ECO:0000256" key="1">
    <source>
        <dbReference type="ARBA" id="ARBA00004651"/>
    </source>
</evidence>
<evidence type="ECO:0000256" key="5">
    <source>
        <dbReference type="ARBA" id="ARBA00023136"/>
    </source>
</evidence>
<name>A0A7L5AIC3_9MICO</name>
<dbReference type="Pfam" id="PF12821">
    <property type="entry name" value="ThrE_2"/>
    <property type="match status" value="1"/>
</dbReference>
<reference evidence="10 11" key="1">
    <citation type="submission" date="2016-09" db="EMBL/GenBank/DDBJ databases">
        <title>Complete genome sequence of microbes from the polar regions.</title>
        <authorList>
            <person name="Liao L."/>
            <person name="Chen B."/>
        </authorList>
    </citation>
    <scope>NUCLEOTIDE SEQUENCE [LARGE SCALE GENOMIC DNA]</scope>
    <source>
        <strain evidence="10 11">ZS314</strain>
    </source>
</reference>
<dbReference type="PANTHER" id="PTHR34390">
    <property type="entry name" value="UPF0442 PROTEIN YJJB-RELATED"/>
    <property type="match status" value="1"/>
</dbReference>
<feature type="transmembrane region" description="Helical" evidence="7">
    <location>
        <begin position="235"/>
        <end position="255"/>
    </location>
</feature>
<evidence type="ECO:0000259" key="9">
    <source>
        <dbReference type="Pfam" id="PF12821"/>
    </source>
</evidence>
<dbReference type="GO" id="GO:0005886">
    <property type="term" value="C:plasma membrane"/>
    <property type="evidence" value="ECO:0007669"/>
    <property type="project" value="UniProtKB-SubCell"/>
</dbReference>
<gene>
    <name evidence="10" type="ORF">BHD05_12330</name>
</gene>
<dbReference type="PANTHER" id="PTHR34390:SF2">
    <property type="entry name" value="SUCCINATE TRANSPORTER SUBUNIT YJJP-RELATED"/>
    <property type="match status" value="1"/>
</dbReference>
<proteinExistence type="inferred from homology"/>
<keyword evidence="2" id="KW-1003">Cell membrane</keyword>
<organism evidence="10 11">
    <name type="scientific">Marisediminicola antarctica</name>
    <dbReference type="NCBI Taxonomy" id="674079"/>
    <lineage>
        <taxon>Bacteria</taxon>
        <taxon>Bacillati</taxon>
        <taxon>Actinomycetota</taxon>
        <taxon>Actinomycetes</taxon>
        <taxon>Micrococcales</taxon>
        <taxon>Microbacteriaceae</taxon>
        <taxon>Marisediminicola</taxon>
    </lineage>
</organism>
<sequence length="467" mass="48722">MSQSLIELAGGAIRGIDTPTQVISFVGGDDQLPQRHARLVIDLCLRAGEAMLATGASAADVVATVLRISDAYGISAMHVDITFTSITVSIHRGMNEDPMSVMRIVRVRTTDYTRLQDVYLLIDEIAGQDSPVDVDDARERLTSILTSPHPYRRWVVTAGKAILASGVVVMFNVSFVLVLVAAASAIISDVITRRLGKWSVPGFFAQMAAAVATTSIAVFIFWLRSVGIELPGSNQPTVIVIAGIIMLLSGIGLTASARDAIDGYYVTATARGMEVLMLTLGLAVGISLVLGAALRMGVPVTVATSLGDGISLVPGVVGSTLIGVGFALTSYMRLRLVPLTATAAGLVFAVYSVVLPLAPQPGLAPGIAGAAAGVIGYFTYRWLKVPEGAMTMAGIIALIPGLAVYRALYGFMDSEYAVTEALPAMVVALATGIGLAAGTTIGGFAARRTFGLDHQAMLAARRTRGAR</sequence>
<dbReference type="GO" id="GO:0015744">
    <property type="term" value="P:succinate transport"/>
    <property type="evidence" value="ECO:0007669"/>
    <property type="project" value="TreeGrafter"/>
</dbReference>
<dbReference type="EMBL" id="CP017146">
    <property type="protein sequence ID" value="QHO70318.1"/>
    <property type="molecule type" value="Genomic_DNA"/>
</dbReference>
<feature type="transmembrane region" description="Helical" evidence="7">
    <location>
        <begin position="310"/>
        <end position="329"/>
    </location>
</feature>
<feature type="domain" description="Threonine/Serine exporter ThrE" evidence="9">
    <location>
        <begin position="317"/>
        <end position="440"/>
    </location>
</feature>
<dbReference type="KEGG" id="mant:BHD05_12330"/>
<evidence type="ECO:0000256" key="6">
    <source>
        <dbReference type="ARBA" id="ARBA00034125"/>
    </source>
</evidence>
<keyword evidence="4 7" id="KW-1133">Transmembrane helix</keyword>
<keyword evidence="11" id="KW-1185">Reference proteome</keyword>
<feature type="domain" description="Threonine/serine exporter-like N-terminal" evidence="8">
    <location>
        <begin position="42"/>
        <end position="290"/>
    </location>
</feature>
<comment type="subcellular location">
    <subcellularLocation>
        <location evidence="1">Cell membrane</location>
        <topology evidence="1">Multi-pass membrane protein</topology>
    </subcellularLocation>
</comment>
<comment type="similarity">
    <text evidence="6">Belongs to the ThrE exporter (TC 2.A.79) family.</text>
</comment>
<evidence type="ECO:0000256" key="4">
    <source>
        <dbReference type="ARBA" id="ARBA00022989"/>
    </source>
</evidence>
<feature type="transmembrane region" description="Helical" evidence="7">
    <location>
        <begin position="336"/>
        <end position="357"/>
    </location>
</feature>
<evidence type="ECO:0000313" key="11">
    <source>
        <dbReference type="Proteomes" id="UP000464507"/>
    </source>
</evidence>
<dbReference type="Pfam" id="PF06738">
    <property type="entry name" value="ThrE"/>
    <property type="match status" value="1"/>
</dbReference>
<keyword evidence="5 7" id="KW-0472">Membrane</keyword>
<dbReference type="OrthoDB" id="9763957at2"/>
<keyword evidence="3 7" id="KW-0812">Transmembrane</keyword>
<accession>A0A7L5AIC3</accession>
<evidence type="ECO:0000256" key="3">
    <source>
        <dbReference type="ARBA" id="ARBA00022692"/>
    </source>
</evidence>
<dbReference type="Proteomes" id="UP000464507">
    <property type="component" value="Chromosome"/>
</dbReference>
<evidence type="ECO:0000256" key="2">
    <source>
        <dbReference type="ARBA" id="ARBA00022475"/>
    </source>
</evidence>
<feature type="transmembrane region" description="Helical" evidence="7">
    <location>
        <begin position="392"/>
        <end position="412"/>
    </location>
</feature>
<protein>
    <submittedName>
        <fullName evidence="10">Threonine export protein</fullName>
    </submittedName>
</protein>
<feature type="transmembrane region" description="Helical" evidence="7">
    <location>
        <begin position="363"/>
        <end position="380"/>
    </location>
</feature>
<dbReference type="AlphaFoldDB" id="A0A7L5AIC3"/>
<evidence type="ECO:0000313" key="10">
    <source>
        <dbReference type="EMBL" id="QHO70318.1"/>
    </source>
</evidence>